<feature type="domain" description="Alcohol dehydrogenase-like C-terminal" evidence="6">
    <location>
        <begin position="138"/>
        <end position="254"/>
    </location>
</feature>
<keyword evidence="3" id="KW-0479">Metal-binding</keyword>
<dbReference type="GO" id="GO:0030554">
    <property type="term" value="F:adenyl nucleotide binding"/>
    <property type="evidence" value="ECO:0007669"/>
    <property type="project" value="UniProtKB-ARBA"/>
</dbReference>
<feature type="domain" description="Alcohol dehydrogenase-like N-terminal" evidence="7">
    <location>
        <begin position="13"/>
        <end position="99"/>
    </location>
</feature>
<dbReference type="Proteomes" id="UP001595925">
    <property type="component" value="Unassembled WGS sequence"/>
</dbReference>
<comment type="caution">
    <text evidence="8">The sequence shown here is derived from an EMBL/GenBank/DDBJ whole genome shotgun (WGS) entry which is preliminary data.</text>
</comment>
<dbReference type="InterPro" id="IPR036291">
    <property type="entry name" value="NAD(P)-bd_dom_sf"/>
</dbReference>
<dbReference type="Pfam" id="PF08240">
    <property type="entry name" value="ADH_N"/>
    <property type="match status" value="1"/>
</dbReference>
<sequence>MIVEQRNVPVPDPNEVLVESRRTLVSTGTELTILSGDFPEGSRWDHYEYPFVPGYNNVGVVVETGNDVVDIETGQRVATLGSHAQYVTASPEGCRPIPDDVSDDAAVFFTIAEIVMNGVRRGEVTWGESAVVFGLGLLGQLAVRVCQLAGAQPVVGVEPSAPRLDRLPDSPTVAAVDPTAETAEDSVARLTDNRMADVAFEVTGNPDVIPEEFDVLREQGRLVLLSSPRGTTEFNFHDDCNAPSHTIIGAHNSSHPSVATSANPWTNHRHCELFFSAVADGTISVADLVSHRIEVADVPAMYDKLLADRSEAMGVVIKW</sequence>
<name>A0ABD5QB12_9EURY</name>
<dbReference type="GO" id="GO:0046872">
    <property type="term" value="F:metal ion binding"/>
    <property type="evidence" value="ECO:0007669"/>
    <property type="project" value="UniProtKB-KW"/>
</dbReference>
<organism evidence="8 9">
    <name type="scientific">Saliphagus infecundisoli</name>
    <dbReference type="NCBI Taxonomy" id="1849069"/>
    <lineage>
        <taxon>Archaea</taxon>
        <taxon>Methanobacteriati</taxon>
        <taxon>Methanobacteriota</taxon>
        <taxon>Stenosarchaea group</taxon>
        <taxon>Halobacteria</taxon>
        <taxon>Halobacteriales</taxon>
        <taxon>Natrialbaceae</taxon>
        <taxon>Saliphagus</taxon>
    </lineage>
</organism>
<keyword evidence="5" id="KW-0560">Oxidoreductase</keyword>
<dbReference type="Gene3D" id="3.90.180.10">
    <property type="entry name" value="Medium-chain alcohol dehydrogenases, catalytic domain"/>
    <property type="match status" value="2"/>
</dbReference>
<keyword evidence="4" id="KW-0862">Zinc</keyword>
<evidence type="ECO:0000256" key="1">
    <source>
        <dbReference type="ARBA" id="ARBA00001947"/>
    </source>
</evidence>
<evidence type="ECO:0000313" key="9">
    <source>
        <dbReference type="Proteomes" id="UP001595925"/>
    </source>
</evidence>
<dbReference type="AlphaFoldDB" id="A0ABD5QB12"/>
<dbReference type="Pfam" id="PF00107">
    <property type="entry name" value="ADH_zinc_N"/>
    <property type="match status" value="1"/>
</dbReference>
<evidence type="ECO:0000256" key="4">
    <source>
        <dbReference type="ARBA" id="ARBA00022833"/>
    </source>
</evidence>
<dbReference type="PANTHER" id="PTHR43350">
    <property type="entry name" value="NAD-DEPENDENT ALCOHOL DEHYDROGENASE"/>
    <property type="match status" value="1"/>
</dbReference>
<dbReference type="CDD" id="cd08255">
    <property type="entry name" value="2-desacetyl-2-hydroxyethyl_bacteriochlorophyllide_like"/>
    <property type="match status" value="1"/>
</dbReference>
<evidence type="ECO:0000256" key="3">
    <source>
        <dbReference type="ARBA" id="ARBA00022723"/>
    </source>
</evidence>
<dbReference type="InterPro" id="IPR011032">
    <property type="entry name" value="GroES-like_sf"/>
</dbReference>
<dbReference type="InterPro" id="IPR013154">
    <property type="entry name" value="ADH-like_N"/>
</dbReference>
<comment type="cofactor">
    <cofactor evidence="1">
        <name>Zn(2+)</name>
        <dbReference type="ChEBI" id="CHEBI:29105"/>
    </cofactor>
</comment>
<dbReference type="GO" id="GO:0043168">
    <property type="term" value="F:anion binding"/>
    <property type="evidence" value="ECO:0007669"/>
    <property type="project" value="UniProtKB-ARBA"/>
</dbReference>
<evidence type="ECO:0000313" key="8">
    <source>
        <dbReference type="EMBL" id="MFC4986715.1"/>
    </source>
</evidence>
<dbReference type="PANTHER" id="PTHR43350:SF19">
    <property type="entry name" value="D-GULOSIDE 3-DEHYDROGENASE"/>
    <property type="match status" value="1"/>
</dbReference>
<keyword evidence="9" id="KW-1185">Reference proteome</keyword>
<proteinExistence type="inferred from homology"/>
<evidence type="ECO:0000259" key="6">
    <source>
        <dbReference type="Pfam" id="PF00107"/>
    </source>
</evidence>
<accession>A0ABD5QB12</accession>
<dbReference type="EMBL" id="JBHSJG010000007">
    <property type="protein sequence ID" value="MFC4986715.1"/>
    <property type="molecule type" value="Genomic_DNA"/>
</dbReference>
<comment type="similarity">
    <text evidence="2">Belongs to the zinc-containing alcohol dehydrogenase family.</text>
</comment>
<protein>
    <submittedName>
        <fullName evidence="8">Zinc-binding alcohol dehydrogenase</fullName>
    </submittedName>
</protein>
<dbReference type="GO" id="GO:0016616">
    <property type="term" value="F:oxidoreductase activity, acting on the CH-OH group of donors, NAD or NADP as acceptor"/>
    <property type="evidence" value="ECO:0007669"/>
    <property type="project" value="UniProtKB-ARBA"/>
</dbReference>
<evidence type="ECO:0000256" key="2">
    <source>
        <dbReference type="ARBA" id="ARBA00008072"/>
    </source>
</evidence>
<dbReference type="GO" id="GO:0044281">
    <property type="term" value="P:small molecule metabolic process"/>
    <property type="evidence" value="ECO:0007669"/>
    <property type="project" value="UniProtKB-ARBA"/>
</dbReference>
<dbReference type="SUPFAM" id="SSF51735">
    <property type="entry name" value="NAD(P)-binding Rossmann-fold domains"/>
    <property type="match status" value="1"/>
</dbReference>
<reference evidence="8 9" key="1">
    <citation type="journal article" date="2019" name="Int. J. Syst. Evol. Microbiol.">
        <title>The Global Catalogue of Microorganisms (GCM) 10K type strain sequencing project: providing services to taxonomists for standard genome sequencing and annotation.</title>
        <authorList>
            <consortium name="The Broad Institute Genomics Platform"/>
            <consortium name="The Broad Institute Genome Sequencing Center for Infectious Disease"/>
            <person name="Wu L."/>
            <person name="Ma J."/>
        </authorList>
    </citation>
    <scope>NUCLEOTIDE SEQUENCE [LARGE SCALE GENOMIC DNA]</scope>
    <source>
        <strain evidence="8 9">CGMCC 1.15824</strain>
    </source>
</reference>
<evidence type="ECO:0000256" key="5">
    <source>
        <dbReference type="ARBA" id="ARBA00023002"/>
    </source>
</evidence>
<dbReference type="InterPro" id="IPR013149">
    <property type="entry name" value="ADH-like_C"/>
</dbReference>
<dbReference type="SUPFAM" id="SSF50129">
    <property type="entry name" value="GroES-like"/>
    <property type="match status" value="1"/>
</dbReference>
<gene>
    <name evidence="8" type="ORF">ACFPFO_02790</name>
</gene>
<dbReference type="Gene3D" id="3.40.50.720">
    <property type="entry name" value="NAD(P)-binding Rossmann-like Domain"/>
    <property type="match status" value="1"/>
</dbReference>
<evidence type="ECO:0000259" key="7">
    <source>
        <dbReference type="Pfam" id="PF08240"/>
    </source>
</evidence>